<dbReference type="EMBL" id="JQBA01000042">
    <property type="protein sequence ID" value="KRN43665.1"/>
    <property type="molecule type" value="Genomic_DNA"/>
</dbReference>
<comment type="caution">
    <text evidence="1">The sequence shown here is derived from an EMBL/GenBank/DDBJ whole genome shotgun (WGS) entry which is preliminary data.</text>
</comment>
<accession>A0A0R2GS40</accession>
<dbReference type="AlphaFoldDB" id="A0A0R2GS40"/>
<keyword evidence="2" id="KW-1185">Reference proteome</keyword>
<gene>
    <name evidence="1" type="ORF">IV41_GL001470</name>
</gene>
<organism evidence="1 2">
    <name type="scientific">Limosilactobacillus ingluviei</name>
    <dbReference type="NCBI Taxonomy" id="148604"/>
    <lineage>
        <taxon>Bacteria</taxon>
        <taxon>Bacillati</taxon>
        <taxon>Bacillota</taxon>
        <taxon>Bacilli</taxon>
        <taxon>Lactobacillales</taxon>
        <taxon>Lactobacillaceae</taxon>
        <taxon>Limosilactobacillus</taxon>
    </lineage>
</organism>
<reference evidence="1 2" key="1">
    <citation type="journal article" date="2015" name="Genome Announc.">
        <title>Expanding the biotechnology potential of lactobacilli through comparative genomics of 213 strains and associated genera.</title>
        <authorList>
            <person name="Sun Z."/>
            <person name="Harris H.M."/>
            <person name="McCann A."/>
            <person name="Guo C."/>
            <person name="Argimon S."/>
            <person name="Zhang W."/>
            <person name="Yang X."/>
            <person name="Jeffery I.B."/>
            <person name="Cooney J.C."/>
            <person name="Kagawa T.F."/>
            <person name="Liu W."/>
            <person name="Song Y."/>
            <person name="Salvetti E."/>
            <person name="Wrobel A."/>
            <person name="Rasinkangas P."/>
            <person name="Parkhill J."/>
            <person name="Rea M.C."/>
            <person name="O'Sullivan O."/>
            <person name="Ritari J."/>
            <person name="Douillard F.P."/>
            <person name="Paul Ross R."/>
            <person name="Yang R."/>
            <person name="Briner A.E."/>
            <person name="Felis G.E."/>
            <person name="de Vos W.M."/>
            <person name="Barrangou R."/>
            <person name="Klaenhammer T.R."/>
            <person name="Caufield P.W."/>
            <person name="Cui Y."/>
            <person name="Zhang H."/>
            <person name="O'Toole P.W."/>
        </authorList>
    </citation>
    <scope>NUCLEOTIDE SEQUENCE [LARGE SCALE GENOMIC DNA]</scope>
    <source>
        <strain evidence="1 2">DSM 14792</strain>
    </source>
</reference>
<dbReference type="RefSeq" id="WP_056994857.1">
    <property type="nucleotide sequence ID" value="NZ_JQBA01000042.1"/>
</dbReference>
<dbReference type="PATRIC" id="fig|148604.4.peg.1508"/>
<proteinExistence type="predicted"/>
<name>A0A0R2GS40_9LACO</name>
<sequence>MDFTIEEGLINWLFANKAISNAEIAQNTSIDRGNISRYRHQLLKVENMSLKQAGRLAQYARQIFDKQCSEVGHSLINQLRSNKKVESVSLMDLKETIQELTKYIILRDTDDSKVTFQYSKQMSAVLALNSLTRYISDEETNQVLLLNLEGYDTMITPFTYNGLVWLHDEFQFKGYHWDSSSEAALEEAINNIPYLGQ</sequence>
<dbReference type="Proteomes" id="UP000051639">
    <property type="component" value="Unassembled WGS sequence"/>
</dbReference>
<evidence type="ECO:0000313" key="2">
    <source>
        <dbReference type="Proteomes" id="UP000051639"/>
    </source>
</evidence>
<evidence type="ECO:0000313" key="1">
    <source>
        <dbReference type="EMBL" id="KRN43665.1"/>
    </source>
</evidence>
<protein>
    <submittedName>
        <fullName evidence="1">Uncharacterized protein</fullName>
    </submittedName>
</protein>